<feature type="compositionally biased region" description="Low complexity" evidence="7">
    <location>
        <begin position="130"/>
        <end position="147"/>
    </location>
</feature>
<dbReference type="PROSITE" id="PS50053">
    <property type="entry name" value="UBIQUITIN_2"/>
    <property type="match status" value="1"/>
</dbReference>
<dbReference type="PANTHER" id="PTHR10621:SF35">
    <property type="entry name" value="UBIQUITIN RECEPTOR RAD23C"/>
    <property type="match status" value="1"/>
</dbReference>
<keyword evidence="3 6" id="KW-0227">DNA damage</keyword>
<dbReference type="Pfam" id="PF00240">
    <property type="entry name" value="ubiquitin"/>
    <property type="match status" value="1"/>
</dbReference>
<feature type="domain" description="UBA" evidence="8">
    <location>
        <begin position="162"/>
        <end position="205"/>
    </location>
</feature>
<dbReference type="GO" id="GO:0043130">
    <property type="term" value="F:ubiquitin binding"/>
    <property type="evidence" value="ECO:0007669"/>
    <property type="project" value="UniProtKB-UniRule"/>
</dbReference>
<dbReference type="FunFam" id="1.10.8.10:FF:000002">
    <property type="entry name" value="UV excision repair protein RAD23 homolog"/>
    <property type="match status" value="1"/>
</dbReference>
<comment type="function">
    <text evidence="6">Multiubiquitin chain receptor involved in modulation of proteasomal degradation. Involved in nucleotide excision repair.</text>
</comment>
<dbReference type="InterPro" id="IPR004806">
    <property type="entry name" value="Rad23"/>
</dbReference>
<dbReference type="GO" id="GO:0070628">
    <property type="term" value="F:proteasome binding"/>
    <property type="evidence" value="ECO:0007669"/>
    <property type="project" value="TreeGrafter"/>
</dbReference>
<accession>A0A5N6QXY6</accession>
<dbReference type="InterPro" id="IPR036353">
    <property type="entry name" value="XPC-bd_sf"/>
</dbReference>
<dbReference type="InterPro" id="IPR009060">
    <property type="entry name" value="UBA-like_sf"/>
</dbReference>
<keyword evidence="2" id="KW-0677">Repeat</keyword>
<evidence type="ECO:0000313" key="10">
    <source>
        <dbReference type="EMBL" id="KAE8022098.1"/>
    </source>
</evidence>
<dbReference type="CDD" id="cd14379">
    <property type="entry name" value="UBA1_Rad23_plant"/>
    <property type="match status" value="1"/>
</dbReference>
<dbReference type="FunFam" id="1.10.10.540:FF:000001">
    <property type="entry name" value="UV excision repair protein RAD23 B"/>
    <property type="match status" value="1"/>
</dbReference>
<dbReference type="CDD" id="cd14382">
    <property type="entry name" value="UBA2_RAD23_plant"/>
    <property type="match status" value="1"/>
</dbReference>
<dbReference type="Proteomes" id="UP000327013">
    <property type="component" value="Chromosome 3"/>
</dbReference>
<dbReference type="CDD" id="cd01805">
    <property type="entry name" value="Ubl_Rad23"/>
    <property type="match status" value="1"/>
</dbReference>
<comment type="similarity">
    <text evidence="1 6">Belongs to the RAD23 family.</text>
</comment>
<dbReference type="SUPFAM" id="SSF54236">
    <property type="entry name" value="Ubiquitin-like"/>
    <property type="match status" value="1"/>
</dbReference>
<dbReference type="InterPro" id="IPR015940">
    <property type="entry name" value="UBA"/>
</dbReference>
<dbReference type="SUPFAM" id="SSF46934">
    <property type="entry name" value="UBA-like"/>
    <property type="match status" value="2"/>
</dbReference>
<feature type="compositionally biased region" description="Low complexity" evidence="7">
    <location>
        <begin position="80"/>
        <end position="110"/>
    </location>
</feature>
<evidence type="ECO:0000259" key="9">
    <source>
        <dbReference type="PROSITE" id="PS50053"/>
    </source>
</evidence>
<name>A0A5N6QXY6_9ROSI</name>
<evidence type="ECO:0000256" key="7">
    <source>
        <dbReference type="SAM" id="MobiDB-lite"/>
    </source>
</evidence>
<dbReference type="FunFam" id="1.10.8.10:FF:000003">
    <property type="entry name" value="UV excision repair protein RAD23 homolog"/>
    <property type="match status" value="1"/>
</dbReference>
<keyword evidence="5 6" id="KW-0539">Nucleus</keyword>
<keyword evidence="11" id="KW-1185">Reference proteome</keyword>
<dbReference type="NCBIfam" id="TIGR00601">
    <property type="entry name" value="rad23"/>
    <property type="match status" value="1"/>
</dbReference>
<dbReference type="GO" id="GO:0005654">
    <property type="term" value="C:nucleoplasm"/>
    <property type="evidence" value="ECO:0007669"/>
    <property type="project" value="TreeGrafter"/>
</dbReference>
<evidence type="ECO:0000256" key="6">
    <source>
        <dbReference type="RuleBase" id="RU367049"/>
    </source>
</evidence>
<proteinExistence type="inferred from homology"/>
<comment type="subcellular location">
    <subcellularLocation>
        <location evidence="6">Nucleus</location>
    </subcellularLocation>
    <subcellularLocation>
        <location evidence="6">Cytoplasm</location>
    </subcellularLocation>
</comment>
<sequence length="389" mass="41444">MKIFVKTLKGTHFEIEVKPEDTVAGVKNSIETLQGSDVYPASQQMLIHQGKVLQDATTLEENKVAENSFVVIMLTKNKVSSSGASSTTAAPTSQAKPASSSPPTSTQSTPTPIPTSQPRPSTAAPPQSTPEPTTVAVPPAVPPASSESDVYGQAASNLVAGTNFEATIQQILDMGGGSWDRDTVVRALRAAFNNPERAVEYLYSGIPEQAEVPPVARVPSSGQAVNPPAQAPLPAAPASGPNANPLDLFPQGLPTMGSNAGAGTLDFLRDSQQFQALRAMVQANPQILQPMLQELGKQNPHLMRLIQEHQADFLRLINEPVEGEGNPLGQGASAMPQAVTVTPEERQAIERLEAMGFDRALVLEVFFACNKNEELAANYLLDHMHEFED</sequence>
<dbReference type="Gene3D" id="1.10.10.540">
    <property type="entry name" value="XPC-binding domain"/>
    <property type="match status" value="1"/>
</dbReference>
<dbReference type="SUPFAM" id="SSF101238">
    <property type="entry name" value="XPC-binding domain"/>
    <property type="match status" value="1"/>
</dbReference>
<reference evidence="10 11" key="1">
    <citation type="submission" date="2019-06" db="EMBL/GenBank/DDBJ databases">
        <title>A chromosomal-level reference genome of Carpinus fangiana (Coryloideae, Betulaceae).</title>
        <authorList>
            <person name="Yang X."/>
            <person name="Wang Z."/>
            <person name="Zhang L."/>
            <person name="Hao G."/>
            <person name="Liu J."/>
            <person name="Yang Y."/>
        </authorList>
    </citation>
    <scope>NUCLEOTIDE SEQUENCE [LARGE SCALE GENOMIC DNA]</scope>
    <source>
        <strain evidence="10">Cfa_2016G</strain>
        <tissue evidence="10">Leaf</tissue>
    </source>
</reference>
<evidence type="ECO:0000256" key="1">
    <source>
        <dbReference type="ARBA" id="ARBA00009878"/>
    </source>
</evidence>
<evidence type="ECO:0000256" key="5">
    <source>
        <dbReference type="ARBA" id="ARBA00023242"/>
    </source>
</evidence>
<dbReference type="GO" id="GO:0043161">
    <property type="term" value="P:proteasome-mediated ubiquitin-dependent protein catabolic process"/>
    <property type="evidence" value="ECO:0007669"/>
    <property type="project" value="UniProtKB-UniRule"/>
</dbReference>
<keyword evidence="6" id="KW-0963">Cytoplasm</keyword>
<dbReference type="OrthoDB" id="419317at2759"/>
<dbReference type="AlphaFoldDB" id="A0A5N6QXY6"/>
<dbReference type="InterPro" id="IPR000626">
    <property type="entry name" value="Ubiquitin-like_dom"/>
</dbReference>
<feature type="region of interest" description="Disordered" evidence="7">
    <location>
        <begin position="218"/>
        <end position="243"/>
    </location>
</feature>
<evidence type="ECO:0000256" key="4">
    <source>
        <dbReference type="ARBA" id="ARBA00023204"/>
    </source>
</evidence>
<dbReference type="GO" id="GO:0005829">
    <property type="term" value="C:cytosol"/>
    <property type="evidence" value="ECO:0007669"/>
    <property type="project" value="TreeGrafter"/>
</dbReference>
<dbReference type="FunFam" id="3.10.20.90:FF:000069">
    <property type="entry name" value="UV excision repair protein RAD23"/>
    <property type="match status" value="1"/>
</dbReference>
<organism evidence="10 11">
    <name type="scientific">Carpinus fangiana</name>
    <dbReference type="NCBI Taxonomy" id="176857"/>
    <lineage>
        <taxon>Eukaryota</taxon>
        <taxon>Viridiplantae</taxon>
        <taxon>Streptophyta</taxon>
        <taxon>Embryophyta</taxon>
        <taxon>Tracheophyta</taxon>
        <taxon>Spermatophyta</taxon>
        <taxon>Magnoliopsida</taxon>
        <taxon>eudicotyledons</taxon>
        <taxon>Gunneridae</taxon>
        <taxon>Pentapetalae</taxon>
        <taxon>rosids</taxon>
        <taxon>fabids</taxon>
        <taxon>Fagales</taxon>
        <taxon>Betulaceae</taxon>
        <taxon>Carpinus</taxon>
    </lineage>
</organism>
<dbReference type="Pfam" id="PF09280">
    <property type="entry name" value="XPC-binding"/>
    <property type="match status" value="1"/>
</dbReference>
<dbReference type="PANTHER" id="PTHR10621">
    <property type="entry name" value="UV EXCISION REPAIR PROTEIN RAD23"/>
    <property type="match status" value="1"/>
</dbReference>
<dbReference type="Gene3D" id="1.10.8.10">
    <property type="entry name" value="DNA helicase RuvA subunit, C-terminal domain"/>
    <property type="match status" value="2"/>
</dbReference>
<feature type="domain" description="Ubiquitin-like" evidence="9">
    <location>
        <begin position="1"/>
        <end position="76"/>
    </location>
</feature>
<dbReference type="SMART" id="SM00727">
    <property type="entry name" value="STI1"/>
    <property type="match status" value="1"/>
</dbReference>
<dbReference type="Pfam" id="PF00627">
    <property type="entry name" value="UBA"/>
    <property type="match status" value="2"/>
</dbReference>
<feature type="domain" description="UBA" evidence="8">
    <location>
        <begin position="342"/>
        <end position="383"/>
    </location>
</feature>
<dbReference type="GO" id="GO:0031593">
    <property type="term" value="F:polyubiquitin modification-dependent protein binding"/>
    <property type="evidence" value="ECO:0007669"/>
    <property type="project" value="UniProtKB-UniRule"/>
</dbReference>
<dbReference type="PROSITE" id="PS50030">
    <property type="entry name" value="UBA"/>
    <property type="match status" value="2"/>
</dbReference>
<evidence type="ECO:0000256" key="2">
    <source>
        <dbReference type="ARBA" id="ARBA00022737"/>
    </source>
</evidence>
<protein>
    <recommendedName>
        <fullName evidence="6">Ubiquitin receptor RAD23</fullName>
    </recommendedName>
    <alternativeName>
        <fullName evidence="6">DNA repair protein RAD23</fullName>
    </alternativeName>
</protein>
<gene>
    <name evidence="10" type="ORF">FH972_007930</name>
</gene>
<feature type="region of interest" description="Disordered" evidence="7">
    <location>
        <begin position="80"/>
        <end position="149"/>
    </location>
</feature>
<dbReference type="Gene3D" id="3.10.20.90">
    <property type="entry name" value="Phosphatidylinositol 3-kinase Catalytic Subunit, Chain A, domain 1"/>
    <property type="match status" value="1"/>
</dbReference>
<dbReference type="InterPro" id="IPR029071">
    <property type="entry name" value="Ubiquitin-like_domsf"/>
</dbReference>
<dbReference type="GO" id="GO:0006289">
    <property type="term" value="P:nucleotide-excision repair"/>
    <property type="evidence" value="ECO:0007669"/>
    <property type="project" value="UniProtKB-UniRule"/>
</dbReference>
<evidence type="ECO:0000313" key="11">
    <source>
        <dbReference type="Proteomes" id="UP000327013"/>
    </source>
</evidence>
<dbReference type="SMART" id="SM00213">
    <property type="entry name" value="UBQ"/>
    <property type="match status" value="1"/>
</dbReference>
<dbReference type="InterPro" id="IPR006636">
    <property type="entry name" value="STI1_HS-bd"/>
</dbReference>
<keyword evidence="4 6" id="KW-0234">DNA repair</keyword>
<dbReference type="EMBL" id="CM017323">
    <property type="protein sequence ID" value="KAE8022098.1"/>
    <property type="molecule type" value="Genomic_DNA"/>
</dbReference>
<evidence type="ECO:0000256" key="3">
    <source>
        <dbReference type="ARBA" id="ARBA00022763"/>
    </source>
</evidence>
<dbReference type="GO" id="GO:0003684">
    <property type="term" value="F:damaged DNA binding"/>
    <property type="evidence" value="ECO:0007669"/>
    <property type="project" value="UniProtKB-UniRule"/>
</dbReference>
<dbReference type="PRINTS" id="PR01839">
    <property type="entry name" value="RAD23PROTEIN"/>
</dbReference>
<evidence type="ECO:0000259" key="8">
    <source>
        <dbReference type="PROSITE" id="PS50030"/>
    </source>
</evidence>
<dbReference type="InterPro" id="IPR015360">
    <property type="entry name" value="XPC-bd"/>
</dbReference>
<dbReference type="SMART" id="SM00165">
    <property type="entry name" value="UBA"/>
    <property type="match status" value="2"/>
</dbReference>